<comment type="caution">
    <text evidence="2">The sequence shown here is derived from an EMBL/GenBank/DDBJ whole genome shotgun (WGS) entry which is preliminary data.</text>
</comment>
<dbReference type="EMBL" id="JAEPQZ010000007">
    <property type="protein sequence ID" value="KAG2179250.1"/>
    <property type="molecule type" value="Genomic_DNA"/>
</dbReference>
<feature type="transmembrane region" description="Helical" evidence="1">
    <location>
        <begin position="44"/>
        <end position="71"/>
    </location>
</feature>
<keyword evidence="1" id="KW-0812">Transmembrane</keyword>
<organism evidence="2 3">
    <name type="scientific">Mortierella isabellina</name>
    <name type="common">Filamentous fungus</name>
    <name type="synonym">Umbelopsis isabellina</name>
    <dbReference type="NCBI Taxonomy" id="91625"/>
    <lineage>
        <taxon>Eukaryota</taxon>
        <taxon>Fungi</taxon>
        <taxon>Fungi incertae sedis</taxon>
        <taxon>Mucoromycota</taxon>
        <taxon>Mucoromycotina</taxon>
        <taxon>Umbelopsidomycetes</taxon>
        <taxon>Umbelopsidales</taxon>
        <taxon>Umbelopsidaceae</taxon>
        <taxon>Umbelopsis</taxon>
    </lineage>
</organism>
<proteinExistence type="predicted"/>
<keyword evidence="3" id="KW-1185">Reference proteome</keyword>
<dbReference type="Proteomes" id="UP000654370">
    <property type="component" value="Unassembled WGS sequence"/>
</dbReference>
<feature type="transmembrane region" description="Helical" evidence="1">
    <location>
        <begin position="146"/>
        <end position="166"/>
    </location>
</feature>
<keyword evidence="1" id="KW-0472">Membrane</keyword>
<dbReference type="AlphaFoldDB" id="A0A8H7PT30"/>
<name>A0A8H7PT30_MORIS</name>
<accession>A0A8H7PT30</accession>
<evidence type="ECO:0000313" key="2">
    <source>
        <dbReference type="EMBL" id="KAG2179250.1"/>
    </source>
</evidence>
<feature type="transmembrane region" description="Helical" evidence="1">
    <location>
        <begin position="91"/>
        <end position="110"/>
    </location>
</feature>
<keyword evidence="1" id="KW-1133">Transmembrane helix</keyword>
<protein>
    <submittedName>
        <fullName evidence="2">Uncharacterized protein</fullName>
    </submittedName>
</protein>
<evidence type="ECO:0000313" key="3">
    <source>
        <dbReference type="Proteomes" id="UP000654370"/>
    </source>
</evidence>
<sequence>MIQNHDSIDSTLPLRFKSPQFEYEERLSEETLERVVRKRRFSDIFTLLLILLVLLLATGAILALHFGAVMLGQALQNSQGTDPIPWWNSHLAMVISVCVSSLLGGLTVYLRMKKVDVILSTMLRDQGTRGDVFVDLMDGWMTTLRAVFSFDSPIIASVYSISLILLQVMPAFSGLCVYTTEAHWQSTQNVSITNMMPLNKDDLRQLQFATAISNIEDIVFDNQTFPTNYLSPANDITAATAYNNATLMAFQVTPRCQIDSVNYVVNGLAPGSSSFLNYVDLNTTTLTGNLVAPGMQQGQIENGVITGTNLYWQQYFVKKPYNYGSYNNMTDYVDLLVALVKNTGEPSGSALFTQVHAWKCRLDISSFEVAIDNSTEAIGAIYKNPPRLVKPMAGVYGAVYDAPGEGTPLIHNLTSNQFIGLAPYLSGGLSTTRALDYQKYLSNTSFNVSSPVMSNMTGEALPIHLGDIALSLQLMSIARSPVNGTALRNGSTAYTAINIQGAAGLLCAAWILACILVIGIWNSRRLMYPTAGSTAAFLSLAATRSVSEAVQPNRLGDWLSMRSSMGQHRWRLGKIYLYGEKYEQYGLSNAPFSDWKHPQSPE</sequence>
<feature type="transmembrane region" description="Helical" evidence="1">
    <location>
        <begin position="501"/>
        <end position="521"/>
    </location>
</feature>
<dbReference type="OrthoDB" id="2373645at2759"/>
<evidence type="ECO:0000256" key="1">
    <source>
        <dbReference type="SAM" id="Phobius"/>
    </source>
</evidence>
<reference evidence="2" key="1">
    <citation type="submission" date="2020-12" db="EMBL/GenBank/DDBJ databases">
        <title>Metabolic potential, ecology and presence of endohyphal bacteria is reflected in genomic diversity of Mucoromycotina.</title>
        <authorList>
            <person name="Muszewska A."/>
            <person name="Okrasinska A."/>
            <person name="Steczkiewicz K."/>
            <person name="Drgas O."/>
            <person name="Orlowska M."/>
            <person name="Perlinska-Lenart U."/>
            <person name="Aleksandrzak-Piekarczyk T."/>
            <person name="Szatraj K."/>
            <person name="Zielenkiewicz U."/>
            <person name="Pilsyk S."/>
            <person name="Malc E."/>
            <person name="Mieczkowski P."/>
            <person name="Kruszewska J.S."/>
            <person name="Biernat P."/>
            <person name="Pawlowska J."/>
        </authorList>
    </citation>
    <scope>NUCLEOTIDE SEQUENCE</scope>
    <source>
        <strain evidence="2">WA0000067209</strain>
    </source>
</reference>
<gene>
    <name evidence="2" type="ORF">INT43_002100</name>
</gene>